<reference evidence="1" key="2">
    <citation type="submission" date="2021-10" db="EMBL/GenBank/DDBJ databases">
        <authorList>
            <person name="Piombo E."/>
        </authorList>
    </citation>
    <scope>NUCLEOTIDE SEQUENCE</scope>
</reference>
<protein>
    <submittedName>
        <fullName evidence="1">Uncharacterized protein</fullName>
    </submittedName>
</protein>
<evidence type="ECO:0000313" key="1">
    <source>
        <dbReference type="EMBL" id="CAG9942354.1"/>
    </source>
</evidence>
<dbReference type="Proteomes" id="UP000836387">
    <property type="component" value="Unassembled WGS sequence"/>
</dbReference>
<name>A0ACA9TN94_BIOOC</name>
<organism evidence="1 2">
    <name type="scientific">Clonostachys rosea f. rosea IK726</name>
    <dbReference type="NCBI Taxonomy" id="1349383"/>
    <lineage>
        <taxon>Eukaryota</taxon>
        <taxon>Fungi</taxon>
        <taxon>Dikarya</taxon>
        <taxon>Ascomycota</taxon>
        <taxon>Pezizomycotina</taxon>
        <taxon>Sordariomycetes</taxon>
        <taxon>Hypocreomycetidae</taxon>
        <taxon>Hypocreales</taxon>
        <taxon>Bionectriaceae</taxon>
        <taxon>Clonostachys</taxon>
    </lineage>
</organism>
<comment type="caution">
    <text evidence="1">The sequence shown here is derived from an EMBL/GenBank/DDBJ whole genome shotgun (WGS) entry which is preliminary data.</text>
</comment>
<reference evidence="1" key="1">
    <citation type="submission" date="2020-04" db="EMBL/GenBank/DDBJ databases">
        <authorList>
            <person name="Broberg M."/>
        </authorList>
    </citation>
    <scope>NUCLEOTIDE SEQUENCE</scope>
</reference>
<gene>
    <name evidence="1" type="ORF">CRV2_00009287</name>
</gene>
<accession>A0ACA9TN94</accession>
<dbReference type="EMBL" id="CADEHS020000006">
    <property type="protein sequence ID" value="CAG9942354.1"/>
    <property type="molecule type" value="Genomic_DNA"/>
</dbReference>
<proteinExistence type="predicted"/>
<keyword evidence="2" id="KW-1185">Reference proteome</keyword>
<evidence type="ECO:0000313" key="2">
    <source>
        <dbReference type="Proteomes" id="UP000836387"/>
    </source>
</evidence>
<sequence>MSPKKNTGAENKREAAGPVPSESLAAESYREGGAFAENVGTHLEDSNASNLKKKSESSKLDAAPGKGYRKGPQDESYENPNARNVGSSENMPDSYGGEAPSYVNSQYVDTHGPKGKNLHEGFDDSGTRDGIQAAMNAKIGSKNDPSRLAESKFEMRNSANPRAGNEGKLSTETNELLYRILIHCLTVRGVKRGVRLRLVCKEFDYMFMPALYQSHILDSFSAPCVGWEWWPRKDSCGSIKLWHDYLVFRVLSERSPDVGRFIKIRNAAKALNHLSDDALSLDETVHGLCWLALELGTNCPGERQLWLKGDGRECWVIYPDHYNPPTVEPYFNLVSAAEDLLQQSHGLRAFSPTPIMYDFVMNTFPDIHDENRRIEYRRRDELARYARDGNLEMVRHLMSASTNVHSGDFVRLANPLYRACQRGYEDTVEFLLGRNAKYNGDVLFKAIRVGSLNILGRLLDHDATVRNEKDSFHGEVLSEIIRAEDTAILALVLERGYMITKERHEDAMKSAIANGLETMVEFLERIRIAE</sequence>